<reference evidence="2" key="1">
    <citation type="submission" date="2016-10" db="EMBL/GenBank/DDBJ databases">
        <authorList>
            <person name="Varghese N."/>
            <person name="Submissions S."/>
        </authorList>
    </citation>
    <scope>NUCLEOTIDE SEQUENCE [LARGE SCALE GENOMIC DNA]</scope>
    <source>
        <strain evidence="2">CBMB127</strain>
    </source>
</reference>
<dbReference type="OrthoDB" id="1359545at2"/>
<evidence type="ECO:0000313" key="1">
    <source>
        <dbReference type="EMBL" id="SDK52465.1"/>
    </source>
</evidence>
<sequence length="206" mass="24059">MIVEHDGQFSIHAPYQAFYIQSMLFNTASALQACSRASKYIEAISHGQIGPQDRKDELLDCLQNFINHSGAVSRYFFPSFGGMKKDKKDIHQKRAEHLRRIFEVDDTSPFHNKKLRDAIEHFDERLDRYLEEGIVGQIFPSLILNRPEETEVPHHIFRAYYLNEGIYQVLGERHHIQPILNEMIRVHDFLIKFDENGGMLRTDSKS</sequence>
<proteinExistence type="predicted"/>
<protein>
    <submittedName>
        <fullName evidence="1">Uncharacterized protein</fullName>
    </submittedName>
</protein>
<accession>A0A1G9CLW4</accession>
<gene>
    <name evidence="1" type="ORF">SAMN05192566_1517</name>
</gene>
<dbReference type="EMBL" id="FNFX01000003">
    <property type="protein sequence ID" value="SDK52465.1"/>
    <property type="molecule type" value="Genomic_DNA"/>
</dbReference>
<keyword evidence="2" id="KW-1185">Reference proteome</keyword>
<dbReference type="AlphaFoldDB" id="A0A1G9CLW4"/>
<name>A0A1G9CLW4_9PROT</name>
<evidence type="ECO:0000313" key="2">
    <source>
        <dbReference type="Proteomes" id="UP000198629"/>
    </source>
</evidence>
<dbReference type="Proteomes" id="UP000198629">
    <property type="component" value="Unassembled WGS sequence"/>
</dbReference>
<dbReference type="RefSeq" id="WP_091471547.1">
    <property type="nucleotide sequence ID" value="NZ_FNFX01000003.1"/>
</dbReference>
<organism evidence="1 2">
    <name type="scientific">Methylophilus rhizosphaerae</name>
    <dbReference type="NCBI Taxonomy" id="492660"/>
    <lineage>
        <taxon>Bacteria</taxon>
        <taxon>Pseudomonadati</taxon>
        <taxon>Pseudomonadota</taxon>
        <taxon>Betaproteobacteria</taxon>
        <taxon>Nitrosomonadales</taxon>
        <taxon>Methylophilaceae</taxon>
        <taxon>Methylophilus</taxon>
    </lineage>
</organism>
<dbReference type="STRING" id="492660.SAMN05192566_1517"/>